<name>A0A975GAP9_9THEO</name>
<protein>
    <submittedName>
        <fullName evidence="2">YibE/F family protein</fullName>
    </submittedName>
</protein>
<dbReference type="EMBL" id="CP060096">
    <property type="protein sequence ID" value="QSZ27638.1"/>
    <property type="molecule type" value="Genomic_DNA"/>
</dbReference>
<keyword evidence="1" id="KW-1133">Transmembrane helix</keyword>
<feature type="transmembrane region" description="Helical" evidence="1">
    <location>
        <begin position="299"/>
        <end position="323"/>
    </location>
</feature>
<evidence type="ECO:0000313" key="3">
    <source>
        <dbReference type="Proteomes" id="UP000671913"/>
    </source>
</evidence>
<dbReference type="PANTHER" id="PTHR41771">
    <property type="entry name" value="MEMBRANE PROTEIN-RELATED"/>
    <property type="match status" value="1"/>
</dbReference>
<feature type="transmembrane region" description="Helical" evidence="1">
    <location>
        <begin position="244"/>
        <end position="264"/>
    </location>
</feature>
<keyword evidence="3" id="KW-1185">Reference proteome</keyword>
<organism evidence="2 3">
    <name type="scientific">Aceticella autotrophica</name>
    <dbReference type="NCBI Taxonomy" id="2755338"/>
    <lineage>
        <taxon>Bacteria</taxon>
        <taxon>Bacillati</taxon>
        <taxon>Bacillota</taxon>
        <taxon>Clostridia</taxon>
        <taxon>Thermoanaerobacterales</taxon>
        <taxon>Thermoanaerobacteraceae</taxon>
        <taxon>Aceticella</taxon>
    </lineage>
</organism>
<feature type="transmembrane region" description="Helical" evidence="1">
    <location>
        <begin position="123"/>
        <end position="141"/>
    </location>
</feature>
<dbReference type="PANTHER" id="PTHR41771:SF1">
    <property type="entry name" value="MEMBRANE PROTEIN"/>
    <property type="match status" value="1"/>
</dbReference>
<evidence type="ECO:0000313" key="2">
    <source>
        <dbReference type="EMBL" id="QSZ27638.1"/>
    </source>
</evidence>
<dbReference type="RefSeq" id="WP_284680346.1">
    <property type="nucleotide sequence ID" value="NZ_CP060096.1"/>
</dbReference>
<reference evidence="2" key="1">
    <citation type="submission" date="2020-08" db="EMBL/GenBank/DDBJ databases">
        <title>Genomic insights into the carbon and energy metabolism of the first obligate autotrophic acetogenic bacterium Aceticella autotrophica gen. nov., sp. nov.</title>
        <authorList>
            <person name="Toshchakov S.V."/>
            <person name="Elcheninov A.G."/>
            <person name="Kublanov I.V."/>
            <person name="Frolov E.N."/>
            <person name="Lebedinsky A.V."/>
        </authorList>
    </citation>
    <scope>NUCLEOTIDE SEQUENCE</scope>
    <source>
        <strain evidence="2">3443-3Ac</strain>
    </source>
</reference>
<feature type="transmembrane region" description="Helical" evidence="1">
    <location>
        <begin position="12"/>
        <end position="30"/>
    </location>
</feature>
<gene>
    <name evidence="2" type="ORF">ACETAC_01660</name>
</gene>
<keyword evidence="1" id="KW-0472">Membrane</keyword>
<feature type="transmembrane region" description="Helical" evidence="1">
    <location>
        <begin position="343"/>
        <end position="370"/>
    </location>
</feature>
<dbReference type="Pfam" id="PF07907">
    <property type="entry name" value="YibE_F"/>
    <property type="match status" value="1"/>
</dbReference>
<feature type="transmembrane region" description="Helical" evidence="1">
    <location>
        <begin position="202"/>
        <end position="224"/>
    </location>
</feature>
<proteinExistence type="predicted"/>
<dbReference type="Proteomes" id="UP000671913">
    <property type="component" value="Chromosome"/>
</dbReference>
<accession>A0A975GAP9</accession>
<sequence>MLKKFRKPEIIFTIIVLIFSIILFLIPTGFEKESDGYLREKGLIIATDNSKIVQSGIVKTGTQGLRVKILTGKFKGQEFESSNLLVGRLEIDKMFEPGDKALITINHSGNKIIAVNVIDHYRINYELILFSIFVLLLIYFGGWIGAKALLSFVFTVLMMWKILLPAFLKGFNPVIISFIVVVVLAAVTIFLVAGISKKAVTAFLGTISGVITTLIFSLLFGNLFKIHGAVVPFSETLLYSGYAHLNLTQIFLSSIFIASVGALMDIAMDISAAIQEVVEKKPDITSREAIQSGFNVGRVVIGTMTTTLLFAYSGGYIALLMVFMAQGTPVINILNLQYVAAQILHTLVGSFGMIIVAPFTAILGGLLFTFKTKRTVSS</sequence>
<keyword evidence="1" id="KW-0812">Transmembrane</keyword>
<dbReference type="AlphaFoldDB" id="A0A975GAP9"/>
<feature type="transmembrane region" description="Helical" evidence="1">
    <location>
        <begin position="174"/>
        <end position="195"/>
    </location>
</feature>
<evidence type="ECO:0000256" key="1">
    <source>
        <dbReference type="SAM" id="Phobius"/>
    </source>
</evidence>
<dbReference type="InterPro" id="IPR012507">
    <property type="entry name" value="YibE_F"/>
</dbReference>
<dbReference type="KEGG" id="aaut:ACETAC_01660"/>